<evidence type="ECO:0000256" key="6">
    <source>
        <dbReference type="ARBA" id="ARBA00022989"/>
    </source>
</evidence>
<feature type="transmembrane region" description="Helical" evidence="8">
    <location>
        <begin position="63"/>
        <end position="85"/>
    </location>
</feature>
<dbReference type="Proteomes" id="UP000734271">
    <property type="component" value="Unassembled WGS sequence"/>
</dbReference>
<protein>
    <submittedName>
        <fullName evidence="9">Rod shape-determining protein MreD</fullName>
    </submittedName>
</protein>
<evidence type="ECO:0000256" key="4">
    <source>
        <dbReference type="ARBA" id="ARBA00022692"/>
    </source>
</evidence>
<evidence type="ECO:0000256" key="5">
    <source>
        <dbReference type="ARBA" id="ARBA00022960"/>
    </source>
</evidence>
<keyword evidence="3" id="KW-1003">Cell membrane</keyword>
<name>A0ABS7SW58_9FIRM</name>
<evidence type="ECO:0000313" key="9">
    <source>
        <dbReference type="EMBL" id="MBZ2385763.1"/>
    </source>
</evidence>
<evidence type="ECO:0000313" key="10">
    <source>
        <dbReference type="Proteomes" id="UP000734271"/>
    </source>
</evidence>
<accession>A0ABS7SW58</accession>
<reference evidence="9 10" key="1">
    <citation type="submission" date="2021-08" db="EMBL/GenBank/DDBJ databases">
        <title>FDA dAtabase for Regulatory Grade micrObial Sequences (FDA-ARGOS): Supporting development and validation of Infectious Disease Dx tests.</title>
        <authorList>
            <person name="Sproer C."/>
            <person name="Gronow S."/>
            <person name="Severitt S."/>
            <person name="Schroder I."/>
            <person name="Tallon L."/>
            <person name="Sadzewicz L."/>
            <person name="Zhao X."/>
            <person name="Boylan J."/>
            <person name="Ott S."/>
            <person name="Bowen H."/>
            <person name="Vavikolanu K."/>
            <person name="Hazen T."/>
            <person name="Aluvathingal J."/>
            <person name="Nadendla S."/>
            <person name="Lowell S."/>
            <person name="Myers T."/>
            <person name="Yan Y."/>
            <person name="Sichtig H."/>
        </authorList>
    </citation>
    <scope>NUCLEOTIDE SEQUENCE [LARGE SCALE GENOMIC DNA]</scope>
    <source>
        <strain evidence="9 10">FDAARGOS_1460</strain>
    </source>
</reference>
<gene>
    <name evidence="9" type="primary">mreD</name>
    <name evidence="9" type="ORF">K8P03_00280</name>
</gene>
<dbReference type="EMBL" id="JAIPME010000001">
    <property type="protein sequence ID" value="MBZ2385763.1"/>
    <property type="molecule type" value="Genomic_DNA"/>
</dbReference>
<evidence type="ECO:0000256" key="3">
    <source>
        <dbReference type="ARBA" id="ARBA00022475"/>
    </source>
</evidence>
<sequence>MNKFKSFLILLISFILQTSIFAKIDILGANINILIPATIALSQILPNKTGRIGGLVVGLFEDFLFSSLVGVRALSYYIIGVVSSGEFIKVSKDKQTGLIVCLIASVFNFLLVNGIYYIFGKSLNSITGYFGLEILVEAILNSAIYLVYYMLIKKIMYIPTYRI</sequence>
<keyword evidence="5" id="KW-0133">Cell shape</keyword>
<dbReference type="Pfam" id="PF04093">
    <property type="entry name" value="MreD"/>
    <property type="match status" value="1"/>
</dbReference>
<evidence type="ECO:0000256" key="2">
    <source>
        <dbReference type="ARBA" id="ARBA00007776"/>
    </source>
</evidence>
<evidence type="ECO:0000256" key="7">
    <source>
        <dbReference type="ARBA" id="ARBA00023136"/>
    </source>
</evidence>
<evidence type="ECO:0000256" key="8">
    <source>
        <dbReference type="SAM" id="Phobius"/>
    </source>
</evidence>
<dbReference type="NCBIfam" id="TIGR03426">
    <property type="entry name" value="shape_MreD"/>
    <property type="match status" value="1"/>
</dbReference>
<comment type="subcellular location">
    <subcellularLocation>
        <location evidence="1">Cell membrane</location>
        <topology evidence="1">Multi-pass membrane protein</topology>
    </subcellularLocation>
</comment>
<comment type="caution">
    <text evidence="9">The sequence shown here is derived from an EMBL/GenBank/DDBJ whole genome shotgun (WGS) entry which is preliminary data.</text>
</comment>
<dbReference type="RefSeq" id="WP_223417506.1">
    <property type="nucleotide sequence ID" value="NZ_JAIPME010000001.1"/>
</dbReference>
<comment type="similarity">
    <text evidence="2">Belongs to the MreD family.</text>
</comment>
<keyword evidence="7 8" id="KW-0472">Membrane</keyword>
<keyword evidence="4 8" id="KW-0812">Transmembrane</keyword>
<dbReference type="InterPro" id="IPR007227">
    <property type="entry name" value="Cell_shape_determining_MreD"/>
</dbReference>
<feature type="transmembrane region" description="Helical" evidence="8">
    <location>
        <begin position="97"/>
        <end position="118"/>
    </location>
</feature>
<feature type="transmembrane region" description="Helical" evidence="8">
    <location>
        <begin position="130"/>
        <end position="152"/>
    </location>
</feature>
<keyword evidence="10" id="KW-1185">Reference proteome</keyword>
<proteinExistence type="inferred from homology"/>
<evidence type="ECO:0000256" key="1">
    <source>
        <dbReference type="ARBA" id="ARBA00004651"/>
    </source>
</evidence>
<organism evidence="9 10">
    <name type="scientific">Anaerococcus murdochii</name>
    <dbReference type="NCBI Taxonomy" id="411577"/>
    <lineage>
        <taxon>Bacteria</taxon>
        <taxon>Bacillati</taxon>
        <taxon>Bacillota</taxon>
        <taxon>Tissierellia</taxon>
        <taxon>Tissierellales</taxon>
        <taxon>Peptoniphilaceae</taxon>
        <taxon>Anaerococcus</taxon>
    </lineage>
</organism>
<keyword evidence="6 8" id="KW-1133">Transmembrane helix</keyword>